<feature type="compositionally biased region" description="Pro residues" evidence="1">
    <location>
        <begin position="61"/>
        <end position="92"/>
    </location>
</feature>
<evidence type="ECO:0000256" key="1">
    <source>
        <dbReference type="SAM" id="MobiDB-lite"/>
    </source>
</evidence>
<reference evidence="3" key="1">
    <citation type="submission" date="2016-06" db="EMBL/GenBank/DDBJ databases">
        <authorList>
            <person name="Varghese N."/>
            <person name="Submissions Spin"/>
        </authorList>
    </citation>
    <scope>NUCLEOTIDE SEQUENCE [LARGE SCALE GENOMIC DNA]</scope>
    <source>
        <strain evidence="3">DSM 44983</strain>
    </source>
</reference>
<accession>A0A1C5ISG4</accession>
<organism evidence="2 3">
    <name type="scientific">Micromonospora rifamycinica</name>
    <dbReference type="NCBI Taxonomy" id="291594"/>
    <lineage>
        <taxon>Bacteria</taxon>
        <taxon>Bacillati</taxon>
        <taxon>Actinomycetota</taxon>
        <taxon>Actinomycetes</taxon>
        <taxon>Micromonosporales</taxon>
        <taxon>Micromonosporaceae</taxon>
        <taxon>Micromonospora</taxon>
    </lineage>
</organism>
<proteinExistence type="predicted"/>
<feature type="region of interest" description="Disordered" evidence="1">
    <location>
        <begin position="17"/>
        <end position="101"/>
    </location>
</feature>
<feature type="compositionally biased region" description="Low complexity" evidence="1">
    <location>
        <begin position="38"/>
        <end position="60"/>
    </location>
</feature>
<name>A0A1C5ISG4_9ACTN</name>
<dbReference type="AlphaFoldDB" id="A0A1C5ISG4"/>
<feature type="compositionally biased region" description="Pro residues" evidence="1">
    <location>
        <begin position="26"/>
        <end position="37"/>
    </location>
</feature>
<protein>
    <submittedName>
        <fullName evidence="2">Uncharacterized protein</fullName>
    </submittedName>
</protein>
<evidence type="ECO:0000313" key="2">
    <source>
        <dbReference type="EMBL" id="SCG61264.1"/>
    </source>
</evidence>
<dbReference type="EMBL" id="LT607752">
    <property type="protein sequence ID" value="SCG61264.1"/>
    <property type="molecule type" value="Genomic_DNA"/>
</dbReference>
<dbReference type="Proteomes" id="UP000198226">
    <property type="component" value="Chromosome I"/>
</dbReference>
<sequence length="159" mass="15226">MAVVVLLTAGVALAGCGDGADVTGPPAVPTSSPPPTVTPSDPVTPSDAVPPSAPPGSVAPSAPPAGSVPPGGLKPPPGVKPPPGGPRLPPGPGATELTGTVEAGVEPGCLLLDGHQLVGGPTDVLVKGARVTVTGRAQPDLTSTCQQGVPFLVESARRS</sequence>
<gene>
    <name evidence="2" type="ORF">GA0070623_2839</name>
</gene>
<keyword evidence="3" id="KW-1185">Reference proteome</keyword>
<evidence type="ECO:0000313" key="3">
    <source>
        <dbReference type="Proteomes" id="UP000198226"/>
    </source>
</evidence>